<feature type="chain" id="PRO_5045585709" evidence="7">
    <location>
        <begin position="23"/>
        <end position="444"/>
    </location>
</feature>
<comment type="similarity">
    <text evidence="5">Belongs to the Omp25/RopB family.</text>
</comment>
<reference evidence="9 10" key="1">
    <citation type="journal article" date="2013" name="PLoS Genet.">
        <title>A gene transfer agent and a dynamic repertoire of secretion systems hold the keys to the explosive radiation of the emerging pathogen Bartonella.</title>
        <authorList>
            <person name="Guy L."/>
            <person name="Nystedt B."/>
            <person name="Toft C."/>
            <person name="Zaremba-Niedzwiedzka K."/>
            <person name="Berglund E.C."/>
            <person name="Granberg F."/>
            <person name="Naslund K."/>
            <person name="Eriksson A.S."/>
            <person name="Andersson S.G."/>
        </authorList>
    </citation>
    <scope>NUCLEOTIDE SEQUENCE [LARGE SCALE GENOMIC DNA]</scope>
    <source>
        <strain evidence="9">Tweed</strain>
    </source>
</reference>
<dbReference type="PATRIC" id="fig|1094502.3.peg.369"/>
<dbReference type="Pfam" id="PF13505">
    <property type="entry name" value="OMP_b-brl"/>
    <property type="match status" value="1"/>
</dbReference>
<evidence type="ECO:0000256" key="7">
    <source>
        <dbReference type="SAM" id="SignalP"/>
    </source>
</evidence>
<dbReference type="SUPFAM" id="SSF56925">
    <property type="entry name" value="OMPA-like"/>
    <property type="match status" value="1"/>
</dbReference>
<dbReference type="RefSeq" id="WP_010704728.1">
    <property type="nucleotide sequence ID" value="NZ_KB915632.1"/>
</dbReference>
<evidence type="ECO:0000256" key="4">
    <source>
        <dbReference type="ARBA" id="ARBA00023237"/>
    </source>
</evidence>
<feature type="compositionally biased region" description="Polar residues" evidence="6">
    <location>
        <begin position="225"/>
        <end position="240"/>
    </location>
</feature>
<comment type="subcellular location">
    <subcellularLocation>
        <location evidence="1">Cell outer membrane</location>
    </subcellularLocation>
</comment>
<organism evidence="9 10">
    <name type="scientific">Bartonella vinsonii subsp. berkhoffii str. Tweed</name>
    <dbReference type="NCBI Taxonomy" id="1094502"/>
    <lineage>
        <taxon>Bacteria</taxon>
        <taxon>Pseudomonadati</taxon>
        <taxon>Pseudomonadota</taxon>
        <taxon>Alphaproteobacteria</taxon>
        <taxon>Hyphomicrobiales</taxon>
        <taxon>Bartonellaceae</taxon>
        <taxon>Bartonella</taxon>
    </lineage>
</organism>
<evidence type="ECO:0000313" key="9">
    <source>
        <dbReference type="EMBL" id="ENN95303.1"/>
    </source>
</evidence>
<feature type="compositionally biased region" description="Low complexity" evidence="6">
    <location>
        <begin position="265"/>
        <end position="274"/>
    </location>
</feature>
<evidence type="ECO:0000313" key="10">
    <source>
        <dbReference type="Proteomes" id="UP000014011"/>
    </source>
</evidence>
<comment type="caution">
    <text evidence="9">The sequence shown here is derived from an EMBL/GenBank/DDBJ whole genome shotgun (WGS) entry which is preliminary data.</text>
</comment>
<dbReference type="HOGENOM" id="CLU_037100_4_2_5"/>
<dbReference type="SUPFAM" id="SSF103515">
    <property type="entry name" value="Autotransporter"/>
    <property type="match status" value="1"/>
</dbReference>
<evidence type="ECO:0000256" key="6">
    <source>
        <dbReference type="SAM" id="MobiDB-lite"/>
    </source>
</evidence>
<feature type="signal peptide" evidence="7">
    <location>
        <begin position="1"/>
        <end position="22"/>
    </location>
</feature>
<dbReference type="InterPro" id="IPR011250">
    <property type="entry name" value="OMP/PagP_B-barrel"/>
</dbReference>
<dbReference type="PANTHER" id="PTHR34001">
    <property type="entry name" value="BLL7405 PROTEIN"/>
    <property type="match status" value="1"/>
</dbReference>
<keyword evidence="4" id="KW-0998">Cell outer membrane</keyword>
<keyword evidence="3" id="KW-0472">Membrane</keyword>
<evidence type="ECO:0000256" key="1">
    <source>
        <dbReference type="ARBA" id="ARBA00004442"/>
    </source>
</evidence>
<feature type="compositionally biased region" description="Low complexity" evidence="6">
    <location>
        <begin position="246"/>
        <end position="257"/>
    </location>
</feature>
<dbReference type="PANTHER" id="PTHR34001:SF3">
    <property type="entry name" value="BLL7405 PROTEIN"/>
    <property type="match status" value="1"/>
</dbReference>
<evidence type="ECO:0000256" key="2">
    <source>
        <dbReference type="ARBA" id="ARBA00022729"/>
    </source>
</evidence>
<dbReference type="GO" id="GO:0015288">
    <property type="term" value="F:porin activity"/>
    <property type="evidence" value="ECO:0007669"/>
    <property type="project" value="UniProtKB-KW"/>
</dbReference>
<dbReference type="Proteomes" id="UP000014011">
    <property type="component" value="Unassembled WGS sequence"/>
</dbReference>
<sequence>MNTKRLITASIFALISASTAQAADVIVPQQPAKASSPAFVAPNFTWAGFYLGGQVAGFSSRTDMSIVGKDKSVPLSKDFSPKLSGFEGGLYIGSNIDLGDNFIFGIDTDLILSGQKHTKTITLGASDDAEVDNLVARSRRSARSASGISGSMSAGGRAASQIAAKPVASTAPVSGVSAESSAKPVTSGAAKGRPLLARSGSEETTQSVASAPAGSADTVAHSDNRVSGVSQSHSRSIQSNGGYGVHSRGASNGAGHSSHPHSAHHGAGAHSYASNPHGNPHGANNAARHGVQASDKKASSVYGIEQMRKVVSELGLERDSEAETLSHTLKQNWAGATRVRIGFAADRFMPYVAGGVAYAQLQDTLSISLKKEDGRVVSSKNLTDETKTMIGYTVGGGIDFAMLDNVIVRAEYRYSDFGKKKFAKEKIELKYKTNDFRVGVAYKF</sequence>
<evidence type="ECO:0000256" key="3">
    <source>
        <dbReference type="ARBA" id="ARBA00023136"/>
    </source>
</evidence>
<dbReference type="InterPro" id="IPR036709">
    <property type="entry name" value="Autotransporte_beta_dom_sf"/>
</dbReference>
<dbReference type="AlphaFoldDB" id="N6UYZ0"/>
<gene>
    <name evidence="9" type="primary">hbp4</name>
    <name evidence="9" type="ORF">BVtw_03040</name>
</gene>
<evidence type="ECO:0000256" key="5">
    <source>
        <dbReference type="ARBA" id="ARBA00038306"/>
    </source>
</evidence>
<feature type="region of interest" description="Disordered" evidence="6">
    <location>
        <begin position="175"/>
        <end position="299"/>
    </location>
</feature>
<name>N6UYZ0_BARVB</name>
<accession>N6UYZ0</accession>
<dbReference type="InterPro" id="IPR051692">
    <property type="entry name" value="OMP-like"/>
</dbReference>
<dbReference type="GO" id="GO:0009279">
    <property type="term" value="C:cell outer membrane"/>
    <property type="evidence" value="ECO:0007669"/>
    <property type="project" value="UniProtKB-SubCell"/>
</dbReference>
<dbReference type="GO" id="GO:0046930">
    <property type="term" value="C:pore complex"/>
    <property type="evidence" value="ECO:0007669"/>
    <property type="project" value="UniProtKB-KW"/>
</dbReference>
<dbReference type="InterPro" id="IPR027385">
    <property type="entry name" value="Beta-barrel_OMP"/>
</dbReference>
<proteinExistence type="inferred from homology"/>
<dbReference type="GO" id="GO:0006811">
    <property type="term" value="P:monoatomic ion transport"/>
    <property type="evidence" value="ECO:0007669"/>
    <property type="project" value="UniProtKB-KW"/>
</dbReference>
<evidence type="ECO:0000259" key="8">
    <source>
        <dbReference type="Pfam" id="PF13505"/>
    </source>
</evidence>
<protein>
    <submittedName>
        <fullName evidence="9">Hemin binding protein</fullName>
    </submittedName>
</protein>
<keyword evidence="2 7" id="KW-0732">Signal</keyword>
<feature type="domain" description="Outer membrane protein beta-barrel" evidence="8">
    <location>
        <begin position="335"/>
        <end position="444"/>
    </location>
</feature>
<dbReference type="EMBL" id="AGWD01000008">
    <property type="protein sequence ID" value="ENN95303.1"/>
    <property type="molecule type" value="Genomic_DNA"/>
</dbReference>
<dbReference type="Gene3D" id="2.40.160.20">
    <property type="match status" value="1"/>
</dbReference>